<evidence type="ECO:0000313" key="4">
    <source>
        <dbReference type="Proteomes" id="UP001183585"/>
    </source>
</evidence>
<dbReference type="InterPro" id="IPR009061">
    <property type="entry name" value="DNA-bd_dom_put_sf"/>
</dbReference>
<dbReference type="Pfam" id="PF13411">
    <property type="entry name" value="MerR_1"/>
    <property type="match status" value="1"/>
</dbReference>
<keyword evidence="4" id="KW-1185">Reference proteome</keyword>
<dbReference type="PANTHER" id="PTHR30204:SF97">
    <property type="entry name" value="MERR FAMILY REGULATORY PROTEIN"/>
    <property type="match status" value="1"/>
</dbReference>
<dbReference type="Pfam" id="PF06445">
    <property type="entry name" value="GyrI-like"/>
    <property type="match status" value="1"/>
</dbReference>
<reference evidence="3 4" key="1">
    <citation type="submission" date="2023-07" db="EMBL/GenBank/DDBJ databases">
        <title>Sequencing the genomes of 1000 actinobacteria strains.</title>
        <authorList>
            <person name="Klenk H.-P."/>
        </authorList>
    </citation>
    <scope>NUCLEOTIDE SEQUENCE [LARGE SCALE GENOMIC DNA]</scope>
    <source>
        <strain evidence="3 4">DSM 45554</strain>
    </source>
</reference>
<evidence type="ECO:0000259" key="2">
    <source>
        <dbReference type="PROSITE" id="PS50937"/>
    </source>
</evidence>
<dbReference type="Proteomes" id="UP001183585">
    <property type="component" value="Unassembled WGS sequence"/>
</dbReference>
<name>A0ABU2CN77_9MICO</name>
<dbReference type="EMBL" id="JAVDYE010000001">
    <property type="protein sequence ID" value="MDR7382793.1"/>
    <property type="molecule type" value="Genomic_DNA"/>
</dbReference>
<dbReference type="Gene3D" id="1.10.1660.10">
    <property type="match status" value="1"/>
</dbReference>
<proteinExistence type="predicted"/>
<protein>
    <submittedName>
        <fullName evidence="3">DNA-binding transcriptional MerR regulator</fullName>
    </submittedName>
</protein>
<dbReference type="SUPFAM" id="SSF46955">
    <property type="entry name" value="Putative DNA-binding domain"/>
    <property type="match status" value="1"/>
</dbReference>
<dbReference type="PANTHER" id="PTHR30204">
    <property type="entry name" value="REDOX-CYCLING DRUG-SENSING TRANSCRIPTIONAL ACTIVATOR SOXR"/>
    <property type="match status" value="1"/>
</dbReference>
<dbReference type="SMART" id="SM00871">
    <property type="entry name" value="AraC_E_bind"/>
    <property type="match status" value="1"/>
</dbReference>
<evidence type="ECO:0000256" key="1">
    <source>
        <dbReference type="ARBA" id="ARBA00023125"/>
    </source>
</evidence>
<dbReference type="InterPro" id="IPR029442">
    <property type="entry name" value="GyrI-like"/>
</dbReference>
<dbReference type="SMART" id="SM00422">
    <property type="entry name" value="HTH_MERR"/>
    <property type="match status" value="1"/>
</dbReference>
<dbReference type="InterPro" id="IPR011256">
    <property type="entry name" value="Reg_factor_effector_dom_sf"/>
</dbReference>
<keyword evidence="1 3" id="KW-0238">DNA-binding</keyword>
<comment type="caution">
    <text evidence="3">The sequence shown here is derived from an EMBL/GenBank/DDBJ whole genome shotgun (WGS) entry which is preliminary data.</text>
</comment>
<dbReference type="InterPro" id="IPR000551">
    <property type="entry name" value="MerR-type_HTH_dom"/>
</dbReference>
<dbReference type="GO" id="GO:0003677">
    <property type="term" value="F:DNA binding"/>
    <property type="evidence" value="ECO:0007669"/>
    <property type="project" value="UniProtKB-KW"/>
</dbReference>
<dbReference type="SUPFAM" id="SSF55136">
    <property type="entry name" value="Probable bacterial effector-binding domain"/>
    <property type="match status" value="1"/>
</dbReference>
<dbReference type="PROSITE" id="PS50937">
    <property type="entry name" value="HTH_MERR_2"/>
    <property type="match status" value="1"/>
</dbReference>
<feature type="domain" description="HTH merR-type" evidence="2">
    <location>
        <begin position="1"/>
        <end position="59"/>
    </location>
</feature>
<dbReference type="Gene3D" id="3.20.80.10">
    <property type="entry name" value="Regulatory factor, effector binding domain"/>
    <property type="match status" value="1"/>
</dbReference>
<evidence type="ECO:0000313" key="3">
    <source>
        <dbReference type="EMBL" id="MDR7382793.1"/>
    </source>
</evidence>
<organism evidence="3 4">
    <name type="scientific">Promicromonospora iranensis</name>
    <dbReference type="NCBI Taxonomy" id="1105144"/>
    <lineage>
        <taxon>Bacteria</taxon>
        <taxon>Bacillati</taxon>
        <taxon>Actinomycetota</taxon>
        <taxon>Actinomycetes</taxon>
        <taxon>Micrococcales</taxon>
        <taxon>Promicromonosporaceae</taxon>
        <taxon>Promicromonospora</taxon>
    </lineage>
</organism>
<sequence>MTHHMLRHWDTAGLLVPDHVDEFTGYRSYDPSQLARLHRIVALRQLGFGLDDIAAALADGVDTGRLAVLLRERRDEVAREHALATAQLADVGRRLRLIEEEKTMSTIEMITKDLPAVRLAARSTTVAEQPQVGAVVGPLFDAVAKTLTDALGPGLLEVPVAQYDMGEDGVSVVCGFEYDGAPLPGVEIVELPAEPLAACAVHLGPMDGIARSWMALMTEATERGLTLSGPGRELYVRAEREDQADWVTELQQPVTRA</sequence>
<gene>
    <name evidence="3" type="ORF">J2S48_002308</name>
</gene>
<dbReference type="InterPro" id="IPR010499">
    <property type="entry name" value="AraC_E-bd"/>
</dbReference>
<dbReference type="InterPro" id="IPR047057">
    <property type="entry name" value="MerR_fam"/>
</dbReference>
<accession>A0ABU2CN77</accession>